<evidence type="ECO:0000313" key="5">
    <source>
        <dbReference type="Proteomes" id="UP001221686"/>
    </source>
</evidence>
<dbReference type="InterPro" id="IPR001314">
    <property type="entry name" value="Peptidase_S1A"/>
</dbReference>
<dbReference type="SMART" id="SM00020">
    <property type="entry name" value="Tryp_SPc"/>
    <property type="match status" value="1"/>
</dbReference>
<dbReference type="PRINTS" id="PR00722">
    <property type="entry name" value="CHYMOTRYPSIN"/>
</dbReference>
<keyword evidence="4" id="KW-0378">Hydrolase</keyword>
<organism evidence="4 5">
    <name type="scientific">Nannocystis bainbridge</name>
    <dbReference type="NCBI Taxonomy" id="2995303"/>
    <lineage>
        <taxon>Bacteria</taxon>
        <taxon>Pseudomonadati</taxon>
        <taxon>Myxococcota</taxon>
        <taxon>Polyangia</taxon>
        <taxon>Nannocystales</taxon>
        <taxon>Nannocystaceae</taxon>
        <taxon>Nannocystis</taxon>
    </lineage>
</organism>
<dbReference type="InterPro" id="IPR050430">
    <property type="entry name" value="Peptidase_S1"/>
</dbReference>
<comment type="similarity">
    <text evidence="1">Belongs to the peptidase S1 family.</text>
</comment>
<dbReference type="InterPro" id="IPR043504">
    <property type="entry name" value="Peptidase_S1_PA_chymotrypsin"/>
</dbReference>
<dbReference type="Pfam" id="PF00089">
    <property type="entry name" value="Trypsin"/>
    <property type="match status" value="1"/>
</dbReference>
<feature type="domain" description="Peptidase S1" evidence="3">
    <location>
        <begin position="155"/>
        <end position="472"/>
    </location>
</feature>
<keyword evidence="2" id="KW-1015">Disulfide bond</keyword>
<dbReference type="PANTHER" id="PTHR24276:SF98">
    <property type="entry name" value="FI18310P1-RELATED"/>
    <property type="match status" value="1"/>
</dbReference>
<dbReference type="Proteomes" id="UP001221686">
    <property type="component" value="Unassembled WGS sequence"/>
</dbReference>
<proteinExistence type="inferred from homology"/>
<dbReference type="PANTHER" id="PTHR24276">
    <property type="entry name" value="POLYSERASE-RELATED"/>
    <property type="match status" value="1"/>
</dbReference>
<dbReference type="PROSITE" id="PS50240">
    <property type="entry name" value="TRYPSIN_DOM"/>
    <property type="match status" value="1"/>
</dbReference>
<dbReference type="EC" id="3.4.21.-" evidence="4"/>
<dbReference type="EMBL" id="JAQNDL010000005">
    <property type="protein sequence ID" value="MDC0723303.1"/>
    <property type="molecule type" value="Genomic_DNA"/>
</dbReference>
<evidence type="ECO:0000313" key="4">
    <source>
        <dbReference type="EMBL" id="MDC0723303.1"/>
    </source>
</evidence>
<dbReference type="SUPFAM" id="SSF50494">
    <property type="entry name" value="Trypsin-like serine proteases"/>
    <property type="match status" value="1"/>
</dbReference>
<dbReference type="PROSITE" id="PS51257">
    <property type="entry name" value="PROKAR_LIPOPROTEIN"/>
    <property type="match status" value="1"/>
</dbReference>
<gene>
    <name evidence="4" type="ORF">POL25_40855</name>
</gene>
<dbReference type="InterPro" id="IPR001254">
    <property type="entry name" value="Trypsin_dom"/>
</dbReference>
<evidence type="ECO:0000256" key="1">
    <source>
        <dbReference type="ARBA" id="ARBA00007664"/>
    </source>
</evidence>
<comment type="caution">
    <text evidence="4">The sequence shown here is derived from an EMBL/GenBank/DDBJ whole genome shotgun (WGS) entry which is preliminary data.</text>
</comment>
<sequence length="485" mass="50755">MDYARISTSTLSVLAITLLAASTACDEGPGVRLRDLSDPLGDPPLDESPGGSYCRGCVTDFRVLPGETAGTSHLELCVDLSVKRVDSTSTLPGAAASPAWFSGIAWSLWSRANDVPVCEDCEFTVITSKLEQFATIRISDLPAAIADDLVRMDMVLGADLTAYPANLRDFPSVAISHPSGPWSCGNSEGSGWPIPPDPGGYGDDDILPDDEIAAASVHLTYDWPHGGVRSCSGVLVSPRHALTAAHCFHPDIAPKHVRASIGVRDPVLQAIAPDLEVAAIITHPSWDGAKPALRYDLALVELAQPALAQPAPIAAIDPLLGCDDSAEVYGFGVGAVTAGQFDWGILRKVRLDAQPELCVDPGGELCVDPQTLLSFTPPDGLSAADHGLCHGDSGGPVVAACGDQRFVVGVTAARVLGTPEGQDTPDETPLEPLGAAFAFTKHNVCGRDDAVGFAATRLDSPEVQAWLGSVIEWPHGIALPPHNEK</sequence>
<dbReference type="Gene3D" id="2.40.10.10">
    <property type="entry name" value="Trypsin-like serine proteases"/>
    <property type="match status" value="1"/>
</dbReference>
<evidence type="ECO:0000256" key="2">
    <source>
        <dbReference type="ARBA" id="ARBA00023157"/>
    </source>
</evidence>
<evidence type="ECO:0000259" key="3">
    <source>
        <dbReference type="PROSITE" id="PS50240"/>
    </source>
</evidence>
<dbReference type="InterPro" id="IPR018114">
    <property type="entry name" value="TRYPSIN_HIS"/>
</dbReference>
<keyword evidence="5" id="KW-1185">Reference proteome</keyword>
<protein>
    <submittedName>
        <fullName evidence="4">Trypsin-like serine protease</fullName>
        <ecNumber evidence="4">3.4.21.-</ecNumber>
    </submittedName>
</protein>
<dbReference type="InterPro" id="IPR009003">
    <property type="entry name" value="Peptidase_S1_PA"/>
</dbReference>
<accession>A0ABT5EEC6</accession>
<dbReference type="PROSITE" id="PS00134">
    <property type="entry name" value="TRYPSIN_HIS"/>
    <property type="match status" value="1"/>
</dbReference>
<dbReference type="RefSeq" id="WP_272091847.1">
    <property type="nucleotide sequence ID" value="NZ_JAQNDL010000005.1"/>
</dbReference>
<name>A0ABT5EEC6_9BACT</name>
<reference evidence="4 5" key="1">
    <citation type="submission" date="2022-11" db="EMBL/GenBank/DDBJ databases">
        <title>Minimal conservation of predation-associated metabolite biosynthetic gene clusters underscores biosynthetic potential of Myxococcota including descriptions for ten novel species: Archangium lansinium sp. nov., Myxococcus landrumus sp. nov., Nannocystis bai.</title>
        <authorList>
            <person name="Ahearne A."/>
            <person name="Stevens C."/>
            <person name="Dowd S."/>
        </authorList>
    </citation>
    <scope>NUCLEOTIDE SEQUENCE [LARGE SCALE GENOMIC DNA]</scope>
    <source>
        <strain evidence="4 5">BB15-2</strain>
    </source>
</reference>
<dbReference type="GO" id="GO:0016787">
    <property type="term" value="F:hydrolase activity"/>
    <property type="evidence" value="ECO:0007669"/>
    <property type="project" value="UniProtKB-KW"/>
</dbReference>